<evidence type="ECO:0000313" key="3">
    <source>
        <dbReference type="EMBL" id="KAF5331284.1"/>
    </source>
</evidence>
<feature type="compositionally biased region" description="Polar residues" evidence="1">
    <location>
        <begin position="1"/>
        <end position="13"/>
    </location>
</feature>
<evidence type="ECO:0000313" key="4">
    <source>
        <dbReference type="Proteomes" id="UP000541558"/>
    </source>
</evidence>
<protein>
    <recommendedName>
        <fullName evidence="2">DUF6699 domain-containing protein</fullName>
    </recommendedName>
</protein>
<name>A0A8H5BY03_9AGAR</name>
<accession>A0A8H5BY03</accession>
<dbReference type="Pfam" id="PF20415">
    <property type="entry name" value="DUF6699"/>
    <property type="match status" value="1"/>
</dbReference>
<feature type="region of interest" description="Disordered" evidence="1">
    <location>
        <begin position="1"/>
        <end position="29"/>
    </location>
</feature>
<gene>
    <name evidence="3" type="ORF">D9611_013075</name>
</gene>
<feature type="domain" description="DUF6699" evidence="2">
    <location>
        <begin position="144"/>
        <end position="270"/>
    </location>
</feature>
<sequence length="295" mass="31316">MSHSYYSASSQGAWSEKDKSSNYAPSIPGSVSSWGTVANTIPYSPVPGSYGSPYIPTVGTPSSASAFGQNQTSSPYPGSPASFQAGSPYAGSAYSLPPGTAAPTFFSAVDIHPALRPGAGQALRLDVASPQFPPAGLAFDPSVSAFNPPLSRVVLEFQGLHPRWYAKVGGSSSSSSSVAPCGMSVSSYASSNEAPYISVYALLERIYVHCRSEVRRDQFSDMPPHKRHVATKFHAERVARPVQGRQMMTSAMAMLDVMGYETYLAGITRKSQDRETGKETWIVSFTSSAPGFAIN</sequence>
<reference evidence="3 4" key="1">
    <citation type="journal article" date="2020" name="ISME J.">
        <title>Uncovering the hidden diversity of litter-decomposition mechanisms in mushroom-forming fungi.</title>
        <authorList>
            <person name="Floudas D."/>
            <person name="Bentzer J."/>
            <person name="Ahren D."/>
            <person name="Johansson T."/>
            <person name="Persson P."/>
            <person name="Tunlid A."/>
        </authorList>
    </citation>
    <scope>NUCLEOTIDE SEQUENCE [LARGE SCALE GENOMIC DNA]</scope>
    <source>
        <strain evidence="3 4">CBS 175.51</strain>
    </source>
</reference>
<evidence type="ECO:0000259" key="2">
    <source>
        <dbReference type="Pfam" id="PF20415"/>
    </source>
</evidence>
<dbReference type="InterPro" id="IPR046522">
    <property type="entry name" value="DUF6699"/>
</dbReference>
<comment type="caution">
    <text evidence="3">The sequence shown here is derived from an EMBL/GenBank/DDBJ whole genome shotgun (WGS) entry which is preliminary data.</text>
</comment>
<keyword evidence="4" id="KW-1185">Reference proteome</keyword>
<proteinExistence type="predicted"/>
<organism evidence="3 4">
    <name type="scientific">Ephemerocybe angulata</name>
    <dbReference type="NCBI Taxonomy" id="980116"/>
    <lineage>
        <taxon>Eukaryota</taxon>
        <taxon>Fungi</taxon>
        <taxon>Dikarya</taxon>
        <taxon>Basidiomycota</taxon>
        <taxon>Agaricomycotina</taxon>
        <taxon>Agaricomycetes</taxon>
        <taxon>Agaricomycetidae</taxon>
        <taxon>Agaricales</taxon>
        <taxon>Agaricineae</taxon>
        <taxon>Psathyrellaceae</taxon>
        <taxon>Ephemerocybe</taxon>
    </lineage>
</organism>
<dbReference type="EMBL" id="JAACJK010000115">
    <property type="protein sequence ID" value="KAF5331284.1"/>
    <property type="molecule type" value="Genomic_DNA"/>
</dbReference>
<dbReference type="AlphaFoldDB" id="A0A8H5BY03"/>
<dbReference type="OrthoDB" id="3074408at2759"/>
<dbReference type="Proteomes" id="UP000541558">
    <property type="component" value="Unassembled WGS sequence"/>
</dbReference>
<evidence type="ECO:0000256" key="1">
    <source>
        <dbReference type="SAM" id="MobiDB-lite"/>
    </source>
</evidence>